<evidence type="ECO:0000256" key="1">
    <source>
        <dbReference type="SAM" id="Phobius"/>
    </source>
</evidence>
<organism evidence="2 3">
    <name type="scientific">Schizopora paradoxa</name>
    <dbReference type="NCBI Taxonomy" id="27342"/>
    <lineage>
        <taxon>Eukaryota</taxon>
        <taxon>Fungi</taxon>
        <taxon>Dikarya</taxon>
        <taxon>Basidiomycota</taxon>
        <taxon>Agaricomycotina</taxon>
        <taxon>Agaricomycetes</taxon>
        <taxon>Hymenochaetales</taxon>
        <taxon>Schizoporaceae</taxon>
        <taxon>Schizopora</taxon>
    </lineage>
</organism>
<keyword evidence="1" id="KW-0812">Transmembrane</keyword>
<sequence length="178" mass="20263">MTIGTSAEYRIKSSRQPDYPWNSLVNTMIRMITSWASQDLECQRRFRGYWEVINSDLRIAQSVELDAFSLNQEGVPAELVRPGNFVPPGRSLRIFVISVRKLVARSPSNADHDKKINQSSLHIRTRKKSDMVEKILHAPAVPIEILLVIAFSWILKSGKRKEGPLGAKKHFVARRLGQ</sequence>
<keyword evidence="1" id="KW-0472">Membrane</keyword>
<dbReference type="InParanoid" id="A0A0H2R198"/>
<protein>
    <submittedName>
        <fullName evidence="2">Uncharacterized protein</fullName>
    </submittedName>
</protein>
<evidence type="ECO:0000313" key="3">
    <source>
        <dbReference type="Proteomes" id="UP000053477"/>
    </source>
</evidence>
<evidence type="ECO:0000313" key="2">
    <source>
        <dbReference type="EMBL" id="KLO05082.1"/>
    </source>
</evidence>
<dbReference type="AlphaFoldDB" id="A0A0H2R198"/>
<dbReference type="EMBL" id="KQ086367">
    <property type="protein sequence ID" value="KLO05082.1"/>
    <property type="molecule type" value="Genomic_DNA"/>
</dbReference>
<feature type="transmembrane region" description="Helical" evidence="1">
    <location>
        <begin position="135"/>
        <end position="155"/>
    </location>
</feature>
<proteinExistence type="predicted"/>
<gene>
    <name evidence="2" type="ORF">SCHPADRAFT_896547</name>
</gene>
<reference evidence="2 3" key="1">
    <citation type="submission" date="2015-04" db="EMBL/GenBank/DDBJ databases">
        <title>Complete genome sequence of Schizopora paradoxa KUC8140, a cosmopolitan wood degrader in East Asia.</title>
        <authorList>
            <consortium name="DOE Joint Genome Institute"/>
            <person name="Min B."/>
            <person name="Park H."/>
            <person name="Jang Y."/>
            <person name="Kim J.-J."/>
            <person name="Kim K.H."/>
            <person name="Pangilinan J."/>
            <person name="Lipzen A."/>
            <person name="Riley R."/>
            <person name="Grigoriev I.V."/>
            <person name="Spatafora J.W."/>
            <person name="Choi I.-G."/>
        </authorList>
    </citation>
    <scope>NUCLEOTIDE SEQUENCE [LARGE SCALE GENOMIC DNA]</scope>
    <source>
        <strain evidence="2 3">KUC8140</strain>
    </source>
</reference>
<keyword evidence="1" id="KW-1133">Transmembrane helix</keyword>
<dbReference type="Proteomes" id="UP000053477">
    <property type="component" value="Unassembled WGS sequence"/>
</dbReference>
<accession>A0A0H2R198</accession>
<keyword evidence="3" id="KW-1185">Reference proteome</keyword>
<name>A0A0H2R198_9AGAM</name>